<protein>
    <submittedName>
        <fullName evidence="5">Aromatic-L-amino-acid decarboxylase</fullName>
        <ecNumber evidence="5">4.1.1.28</ecNumber>
    </submittedName>
</protein>
<dbReference type="Gene3D" id="1.20.1340.10">
    <property type="entry name" value="dopa decarboxylase, N-terminal domain"/>
    <property type="match status" value="1"/>
</dbReference>
<dbReference type="PANTHER" id="PTHR11999">
    <property type="entry name" value="GROUP II PYRIDOXAL-5-PHOSPHATE DECARBOXYLASE"/>
    <property type="match status" value="1"/>
</dbReference>
<dbReference type="InterPro" id="IPR015424">
    <property type="entry name" value="PyrdxlP-dep_Trfase"/>
</dbReference>
<comment type="cofactor">
    <cofactor evidence="1">
        <name>pyridoxal 5'-phosphate</name>
        <dbReference type="ChEBI" id="CHEBI:597326"/>
    </cofactor>
</comment>
<evidence type="ECO:0000313" key="5">
    <source>
        <dbReference type="EMBL" id="VAW27298.1"/>
    </source>
</evidence>
<reference evidence="5" key="1">
    <citation type="submission" date="2018-06" db="EMBL/GenBank/DDBJ databases">
        <authorList>
            <person name="Zhirakovskaya E."/>
        </authorList>
    </citation>
    <scope>NUCLEOTIDE SEQUENCE</scope>
</reference>
<keyword evidence="2" id="KW-0210">Decarboxylase</keyword>
<evidence type="ECO:0000256" key="2">
    <source>
        <dbReference type="ARBA" id="ARBA00022793"/>
    </source>
</evidence>
<dbReference type="InterPro" id="IPR021115">
    <property type="entry name" value="Pyridoxal-P_BS"/>
</dbReference>
<dbReference type="GO" id="GO:0030170">
    <property type="term" value="F:pyridoxal phosphate binding"/>
    <property type="evidence" value="ECO:0007669"/>
    <property type="project" value="InterPro"/>
</dbReference>
<dbReference type="PROSITE" id="PS00392">
    <property type="entry name" value="DDC_GAD_HDC_YDC"/>
    <property type="match status" value="1"/>
</dbReference>
<dbReference type="EMBL" id="UOES01000209">
    <property type="protein sequence ID" value="VAW27298.1"/>
    <property type="molecule type" value="Genomic_DNA"/>
</dbReference>
<dbReference type="PANTHER" id="PTHR11999:SF70">
    <property type="entry name" value="MIP05841P"/>
    <property type="match status" value="1"/>
</dbReference>
<dbReference type="GO" id="GO:0006520">
    <property type="term" value="P:amino acid metabolic process"/>
    <property type="evidence" value="ECO:0007669"/>
    <property type="project" value="InterPro"/>
</dbReference>
<keyword evidence="4 5" id="KW-0456">Lyase</keyword>
<dbReference type="GO" id="GO:0019752">
    <property type="term" value="P:carboxylic acid metabolic process"/>
    <property type="evidence" value="ECO:0007669"/>
    <property type="project" value="InterPro"/>
</dbReference>
<dbReference type="InterPro" id="IPR010977">
    <property type="entry name" value="Aromatic_deC"/>
</dbReference>
<dbReference type="SUPFAM" id="SSF53383">
    <property type="entry name" value="PLP-dependent transferases"/>
    <property type="match status" value="1"/>
</dbReference>
<dbReference type="GO" id="GO:0005737">
    <property type="term" value="C:cytoplasm"/>
    <property type="evidence" value="ECO:0007669"/>
    <property type="project" value="TreeGrafter"/>
</dbReference>
<dbReference type="GO" id="GO:0004058">
    <property type="term" value="F:aromatic-L-amino-acid decarboxylase activity"/>
    <property type="evidence" value="ECO:0007669"/>
    <property type="project" value="UniProtKB-EC"/>
</dbReference>
<evidence type="ECO:0000256" key="3">
    <source>
        <dbReference type="ARBA" id="ARBA00022898"/>
    </source>
</evidence>
<dbReference type="PRINTS" id="PR00800">
    <property type="entry name" value="YHDCRBOXLASE"/>
</dbReference>
<dbReference type="EC" id="4.1.1.28" evidence="5"/>
<accession>A0A3B0UA21</accession>
<name>A0A3B0UA21_9ZZZZ</name>
<sequence length="378" mass="42590">MTNEDFRKSAHEMVEWMADYMENIESFPVKSQVKPGEIKSKLPNRPSQQGEDMDSIFNDFKKIILPGITHWQHPSFHAYFPGNSSKPSVLAEMLTATLGVQAMIWNTSPAAAELEEQVMEWFKAIMFLPKEWTGSIQNGASDATLNAILTAREKISGFTTNQEGITQNRLRVYCSEQAHSSVDKAMAIAGLGKKNLVKIPVDDSFALHVEALEVAIVEDKKKGLTPLMVVAAIGTTGTTAIDPLEKISALTQNHNLWLHIDAALAGTALILPEMRWMVKGLEQADSLVFNPHKWMFTNFDASVYFVKDKAALINTFSESPEYLKTKEDNKVTNYRDWGVPLGRRFRALKLWFVIRSFGVEKLQEKIRLHLQLSQDFKS</sequence>
<dbReference type="InterPro" id="IPR015421">
    <property type="entry name" value="PyrdxlP-dep_Trfase_major"/>
</dbReference>
<dbReference type="AlphaFoldDB" id="A0A3B0UA21"/>
<evidence type="ECO:0000256" key="4">
    <source>
        <dbReference type="ARBA" id="ARBA00023239"/>
    </source>
</evidence>
<dbReference type="InterPro" id="IPR002129">
    <property type="entry name" value="PyrdxlP-dep_de-COase"/>
</dbReference>
<dbReference type="Gene3D" id="3.40.640.10">
    <property type="entry name" value="Type I PLP-dependent aspartate aminotransferase-like (Major domain)"/>
    <property type="match status" value="1"/>
</dbReference>
<gene>
    <name evidence="5" type="ORF">MNBD_BACTEROID06-1817</name>
</gene>
<dbReference type="Pfam" id="PF00282">
    <property type="entry name" value="Pyridoxal_deC"/>
    <property type="match status" value="1"/>
</dbReference>
<organism evidence="5">
    <name type="scientific">hydrothermal vent metagenome</name>
    <dbReference type="NCBI Taxonomy" id="652676"/>
    <lineage>
        <taxon>unclassified sequences</taxon>
        <taxon>metagenomes</taxon>
        <taxon>ecological metagenomes</taxon>
    </lineage>
</organism>
<proteinExistence type="predicted"/>
<keyword evidence="3" id="KW-0663">Pyridoxal phosphate</keyword>
<feature type="non-terminal residue" evidence="5">
    <location>
        <position position="378"/>
    </location>
</feature>
<evidence type="ECO:0000256" key="1">
    <source>
        <dbReference type="ARBA" id="ARBA00001933"/>
    </source>
</evidence>